<evidence type="ECO:0000313" key="4">
    <source>
        <dbReference type="Proteomes" id="UP000729701"/>
    </source>
</evidence>
<dbReference type="EMBL" id="JAHHGZ010000037">
    <property type="protein sequence ID" value="MBW4670949.1"/>
    <property type="molecule type" value="Genomic_DNA"/>
</dbReference>
<sequence>MTQITIEEANKNLYILLEQVAKGEQFVLMKEGKEVARLLPPQQAEKVFPSLNSFRKTIVLKGSAMSTTILEERENQRY</sequence>
<evidence type="ECO:0000256" key="2">
    <source>
        <dbReference type="RuleBase" id="RU362080"/>
    </source>
</evidence>
<reference evidence="3" key="1">
    <citation type="submission" date="2021-05" db="EMBL/GenBank/DDBJ databases">
        <authorList>
            <person name="Pietrasiak N."/>
            <person name="Ward R."/>
            <person name="Stajich J.E."/>
            <person name="Kurbessoian T."/>
        </authorList>
    </citation>
    <scope>NUCLEOTIDE SEQUENCE</scope>
    <source>
        <strain evidence="3">GSE-NOS-MK-12-04C</strain>
    </source>
</reference>
<reference evidence="3" key="2">
    <citation type="journal article" date="2022" name="Microbiol. Resour. Announc.">
        <title>Metagenome Sequencing to Explore Phylogenomics of Terrestrial Cyanobacteria.</title>
        <authorList>
            <person name="Ward R.D."/>
            <person name="Stajich J.E."/>
            <person name="Johansen J.R."/>
            <person name="Huntemann M."/>
            <person name="Clum A."/>
            <person name="Foster B."/>
            <person name="Foster B."/>
            <person name="Roux S."/>
            <person name="Palaniappan K."/>
            <person name="Varghese N."/>
            <person name="Mukherjee S."/>
            <person name="Reddy T.B.K."/>
            <person name="Daum C."/>
            <person name="Copeland A."/>
            <person name="Chen I.A."/>
            <person name="Ivanova N.N."/>
            <person name="Kyrpides N.C."/>
            <person name="Shapiro N."/>
            <person name="Eloe-Fadrosh E.A."/>
            <person name="Pietrasiak N."/>
        </authorList>
    </citation>
    <scope>NUCLEOTIDE SEQUENCE</scope>
    <source>
        <strain evidence="3">GSE-NOS-MK-12-04C</strain>
    </source>
</reference>
<comment type="caution">
    <text evidence="3">The sequence shown here is derived from an EMBL/GenBank/DDBJ whole genome shotgun (WGS) entry which is preliminary data.</text>
</comment>
<dbReference type="Proteomes" id="UP000729701">
    <property type="component" value="Unassembled WGS sequence"/>
</dbReference>
<comment type="similarity">
    <text evidence="1 2">Belongs to the phD/YefM antitoxin family.</text>
</comment>
<dbReference type="InterPro" id="IPR006442">
    <property type="entry name" value="Antitoxin_Phd/YefM"/>
</dbReference>
<name>A0A951UVD7_9CYAN</name>
<dbReference type="AlphaFoldDB" id="A0A951UVD7"/>
<comment type="function">
    <text evidence="2">Antitoxin component of a type II toxin-antitoxin (TA) system.</text>
</comment>
<dbReference type="Pfam" id="PF02604">
    <property type="entry name" value="PhdYeFM_antitox"/>
    <property type="match status" value="1"/>
</dbReference>
<evidence type="ECO:0000256" key="1">
    <source>
        <dbReference type="ARBA" id="ARBA00009981"/>
    </source>
</evidence>
<evidence type="ECO:0000313" key="3">
    <source>
        <dbReference type="EMBL" id="MBW4670949.1"/>
    </source>
</evidence>
<dbReference type="Gene3D" id="3.40.1620.10">
    <property type="entry name" value="YefM-like domain"/>
    <property type="match status" value="1"/>
</dbReference>
<dbReference type="InterPro" id="IPR036165">
    <property type="entry name" value="YefM-like_sf"/>
</dbReference>
<proteinExistence type="inferred from homology"/>
<gene>
    <name evidence="3" type="ORF">KME60_26885</name>
</gene>
<dbReference type="SUPFAM" id="SSF143120">
    <property type="entry name" value="YefM-like"/>
    <property type="match status" value="1"/>
</dbReference>
<accession>A0A951UVD7</accession>
<organism evidence="3 4">
    <name type="scientific">Cyanomargarita calcarea GSE-NOS-MK-12-04C</name>
    <dbReference type="NCBI Taxonomy" id="2839659"/>
    <lineage>
        <taxon>Bacteria</taxon>
        <taxon>Bacillati</taxon>
        <taxon>Cyanobacteriota</taxon>
        <taxon>Cyanophyceae</taxon>
        <taxon>Nostocales</taxon>
        <taxon>Cyanomargaritaceae</taxon>
        <taxon>Cyanomargarita</taxon>
    </lineage>
</organism>
<protein>
    <recommendedName>
        <fullName evidence="2">Antitoxin</fullName>
    </recommendedName>
</protein>